<dbReference type="SUPFAM" id="SSF63380">
    <property type="entry name" value="Riboflavin synthase domain-like"/>
    <property type="match status" value="1"/>
</dbReference>
<evidence type="ECO:0000259" key="8">
    <source>
        <dbReference type="PROSITE" id="PS51085"/>
    </source>
</evidence>
<keyword evidence="2" id="KW-0285">Flavoprotein</keyword>
<dbReference type="GO" id="GO:0016491">
    <property type="term" value="F:oxidoreductase activity"/>
    <property type="evidence" value="ECO:0007669"/>
    <property type="project" value="UniProtKB-KW"/>
</dbReference>
<evidence type="ECO:0000256" key="5">
    <source>
        <dbReference type="ARBA" id="ARBA00023002"/>
    </source>
</evidence>
<dbReference type="GO" id="GO:0046872">
    <property type="term" value="F:metal ion binding"/>
    <property type="evidence" value="ECO:0007669"/>
    <property type="project" value="UniProtKB-KW"/>
</dbReference>
<reference evidence="10 11" key="1">
    <citation type="submission" date="2016-06" db="EMBL/GenBank/DDBJ databases">
        <authorList>
            <person name="Kjaerup R.B."/>
            <person name="Dalgaard T.S."/>
            <person name="Juul-Madsen H.R."/>
        </authorList>
    </citation>
    <scope>NUCLEOTIDE SEQUENCE [LARGE SCALE GENOMIC DNA]</scope>
    <source>
        <strain evidence="10 11">1199456.5</strain>
    </source>
</reference>
<comment type="caution">
    <text evidence="10">The sequence shown here is derived from an EMBL/GenBank/DDBJ whole genome shotgun (WGS) entry which is preliminary data.</text>
</comment>
<keyword evidence="7" id="KW-0411">Iron-sulfur</keyword>
<dbReference type="EMBL" id="LZSF01000201">
    <property type="protein sequence ID" value="OBA84227.1"/>
    <property type="molecule type" value="Genomic_DNA"/>
</dbReference>
<comment type="cofactor">
    <cofactor evidence="1">
        <name>FAD</name>
        <dbReference type="ChEBI" id="CHEBI:57692"/>
    </cofactor>
</comment>
<dbReference type="PROSITE" id="PS51384">
    <property type="entry name" value="FAD_FR"/>
    <property type="match status" value="1"/>
</dbReference>
<dbReference type="InterPro" id="IPR012675">
    <property type="entry name" value="Beta-grasp_dom_sf"/>
</dbReference>
<dbReference type="Gene3D" id="3.40.50.80">
    <property type="entry name" value="Nucleotide-binding domain of ferredoxin-NADP reductase (FNR) module"/>
    <property type="match status" value="1"/>
</dbReference>
<dbReference type="RefSeq" id="WP_064859921.1">
    <property type="nucleotide sequence ID" value="NZ_LZSF01000201.1"/>
</dbReference>
<keyword evidence="4" id="KW-0479">Metal-binding</keyword>
<dbReference type="InterPro" id="IPR017927">
    <property type="entry name" value="FAD-bd_FR_type"/>
</dbReference>
<dbReference type="InterPro" id="IPR006058">
    <property type="entry name" value="2Fe2S_fd_BS"/>
</dbReference>
<dbReference type="Gene3D" id="3.10.20.30">
    <property type="match status" value="1"/>
</dbReference>
<dbReference type="Pfam" id="PF00111">
    <property type="entry name" value="Fer2"/>
    <property type="match status" value="1"/>
</dbReference>
<dbReference type="SUPFAM" id="SSF52343">
    <property type="entry name" value="Ferredoxin reductase-like, C-terminal NADP-linked domain"/>
    <property type="match status" value="1"/>
</dbReference>
<dbReference type="InterPro" id="IPR008333">
    <property type="entry name" value="Cbr1-like_FAD-bd_dom"/>
</dbReference>
<dbReference type="InterPro" id="IPR036010">
    <property type="entry name" value="2Fe-2S_ferredoxin-like_sf"/>
</dbReference>
<keyword evidence="5" id="KW-0560">Oxidoreductase</keyword>
<dbReference type="Pfam" id="PF00970">
    <property type="entry name" value="FAD_binding_6"/>
    <property type="match status" value="1"/>
</dbReference>
<gene>
    <name evidence="10" type="ORF">A5642_02635</name>
</gene>
<organism evidence="10 11">
    <name type="scientific">Mycolicibacterium mucogenicum</name>
    <name type="common">Mycobacterium mucogenicum</name>
    <dbReference type="NCBI Taxonomy" id="56689"/>
    <lineage>
        <taxon>Bacteria</taxon>
        <taxon>Bacillati</taxon>
        <taxon>Actinomycetota</taxon>
        <taxon>Actinomycetes</taxon>
        <taxon>Mycobacteriales</taxon>
        <taxon>Mycobacteriaceae</taxon>
        <taxon>Mycolicibacterium</taxon>
    </lineage>
</organism>
<evidence type="ECO:0000256" key="1">
    <source>
        <dbReference type="ARBA" id="ARBA00001974"/>
    </source>
</evidence>
<evidence type="ECO:0000313" key="11">
    <source>
        <dbReference type="Proteomes" id="UP000093962"/>
    </source>
</evidence>
<proteinExistence type="predicted"/>
<dbReference type="PROSITE" id="PS00197">
    <property type="entry name" value="2FE2S_FER_1"/>
    <property type="match status" value="1"/>
</dbReference>
<dbReference type="InterPro" id="IPR001041">
    <property type="entry name" value="2Fe-2S_ferredoxin-type"/>
</dbReference>
<dbReference type="InterPro" id="IPR050415">
    <property type="entry name" value="MRET"/>
</dbReference>
<dbReference type="Gene3D" id="2.40.30.10">
    <property type="entry name" value="Translation factors"/>
    <property type="match status" value="1"/>
</dbReference>
<dbReference type="InterPro" id="IPR039261">
    <property type="entry name" value="FNR_nucleotide-bd"/>
</dbReference>
<name>A0A1A0MFK3_MYCMU</name>
<evidence type="ECO:0000256" key="2">
    <source>
        <dbReference type="ARBA" id="ARBA00022630"/>
    </source>
</evidence>
<keyword evidence="3" id="KW-0001">2Fe-2S</keyword>
<dbReference type="SUPFAM" id="SSF54292">
    <property type="entry name" value="2Fe-2S ferredoxin-like"/>
    <property type="match status" value="1"/>
</dbReference>
<evidence type="ECO:0000256" key="6">
    <source>
        <dbReference type="ARBA" id="ARBA00023004"/>
    </source>
</evidence>
<dbReference type="PRINTS" id="PR00409">
    <property type="entry name" value="PHDIOXRDTASE"/>
</dbReference>
<dbReference type="PANTHER" id="PTHR47354:SF1">
    <property type="entry name" value="CARNITINE MONOOXYGENASE REDUCTASE SUBUNIT"/>
    <property type="match status" value="1"/>
</dbReference>
<accession>A0A1A0MFK3</accession>
<dbReference type="CDD" id="cd00207">
    <property type="entry name" value="fer2"/>
    <property type="match status" value="1"/>
</dbReference>
<dbReference type="PANTHER" id="PTHR47354">
    <property type="entry name" value="NADH OXIDOREDUCTASE HCR"/>
    <property type="match status" value="1"/>
</dbReference>
<feature type="domain" description="FAD-binding FR-type" evidence="9">
    <location>
        <begin position="51"/>
        <end position="151"/>
    </location>
</feature>
<sequence length="361" mass="39176">MNELLDQPTSVDDPTPALRAMGQLARGYSRLFTESRIADRLSPPRPVRRAGYDARLEVVAAERVADDVVSLTLSRADRSPLPRWTPGAHIDVFTPTGRQRHYSLIGDQFDPLHYRIAVRRIPDGAGSAELHRVRVGDTLRIRGPRNAFSLAPADEYVFIAGGIGITPILPMVRAAASGPAPWRLVYTGRSRASMPFIDELTALGPDRVLIRPDDQYGAPDLAELCTTASSRAAFYVCGPPAMIERAREVATAATAPGRPAEFHSERFTAAPIVDGRAFTVQLTESGLAVDVAADESALAAIRRVKPDVQYSCQQGFCGACRVRLVDGVVEHRDRVLTPDQHADSMMICVSRAQGDSISVAL</sequence>
<evidence type="ECO:0000313" key="10">
    <source>
        <dbReference type="EMBL" id="OBA84227.1"/>
    </source>
</evidence>
<dbReference type="InterPro" id="IPR017938">
    <property type="entry name" value="Riboflavin_synthase-like_b-brl"/>
</dbReference>
<dbReference type="CDD" id="cd06185">
    <property type="entry name" value="PDR_like"/>
    <property type="match status" value="1"/>
</dbReference>
<evidence type="ECO:0000256" key="4">
    <source>
        <dbReference type="ARBA" id="ARBA00022723"/>
    </source>
</evidence>
<protein>
    <submittedName>
        <fullName evidence="10">Oxidoreductase</fullName>
    </submittedName>
</protein>
<evidence type="ECO:0000256" key="3">
    <source>
        <dbReference type="ARBA" id="ARBA00022714"/>
    </source>
</evidence>
<dbReference type="AlphaFoldDB" id="A0A1A0MFK3"/>
<dbReference type="Proteomes" id="UP000093962">
    <property type="component" value="Unassembled WGS sequence"/>
</dbReference>
<evidence type="ECO:0000259" key="9">
    <source>
        <dbReference type="PROSITE" id="PS51384"/>
    </source>
</evidence>
<dbReference type="PROSITE" id="PS51085">
    <property type="entry name" value="2FE2S_FER_2"/>
    <property type="match status" value="1"/>
</dbReference>
<evidence type="ECO:0000256" key="7">
    <source>
        <dbReference type="ARBA" id="ARBA00023014"/>
    </source>
</evidence>
<dbReference type="GO" id="GO:0051537">
    <property type="term" value="F:2 iron, 2 sulfur cluster binding"/>
    <property type="evidence" value="ECO:0007669"/>
    <property type="project" value="UniProtKB-KW"/>
</dbReference>
<keyword evidence="6" id="KW-0408">Iron</keyword>
<feature type="domain" description="2Fe-2S ferredoxin-type" evidence="8">
    <location>
        <begin position="278"/>
        <end position="361"/>
    </location>
</feature>